<organism evidence="2 3">
    <name type="scientific">Mycobacterium simiae</name>
    <name type="common">Mycobacterium habana</name>
    <dbReference type="NCBI Taxonomy" id="1784"/>
    <lineage>
        <taxon>Bacteria</taxon>
        <taxon>Bacillati</taxon>
        <taxon>Actinomycetota</taxon>
        <taxon>Actinomycetes</taxon>
        <taxon>Mycobacteriales</taxon>
        <taxon>Mycobacteriaceae</taxon>
        <taxon>Mycobacterium</taxon>
        <taxon>Mycobacterium simiae complex</taxon>
    </lineage>
</organism>
<gene>
    <name evidence="2" type="ORF">B5M45_14940</name>
</gene>
<dbReference type="Gene3D" id="3.40.50.1820">
    <property type="entry name" value="alpha/beta hydrolase"/>
    <property type="match status" value="1"/>
</dbReference>
<dbReference type="PANTHER" id="PTHR43433:SF5">
    <property type="entry name" value="AB HYDROLASE-1 DOMAIN-CONTAINING PROTEIN"/>
    <property type="match status" value="1"/>
</dbReference>
<comment type="caution">
    <text evidence="2">The sequence shown here is derived from an EMBL/GenBank/DDBJ whole genome shotgun (WGS) entry which is preliminary data.</text>
</comment>
<dbReference type="RefSeq" id="WP_084950945.1">
    <property type="nucleotide sequence ID" value="NZ_MZZM01000018.1"/>
</dbReference>
<dbReference type="InterPro" id="IPR000073">
    <property type="entry name" value="AB_hydrolase_1"/>
</dbReference>
<evidence type="ECO:0000313" key="3">
    <source>
        <dbReference type="Proteomes" id="UP000193040"/>
    </source>
</evidence>
<name>A0A1X0Y4U4_MYCSI</name>
<dbReference type="SUPFAM" id="SSF53474">
    <property type="entry name" value="alpha/beta-Hydrolases"/>
    <property type="match status" value="1"/>
</dbReference>
<protein>
    <recommendedName>
        <fullName evidence="1">AB hydrolase-1 domain-containing protein</fullName>
    </recommendedName>
</protein>
<evidence type="ECO:0000259" key="1">
    <source>
        <dbReference type="Pfam" id="PF00561"/>
    </source>
</evidence>
<reference evidence="2 3" key="1">
    <citation type="submission" date="2017-03" db="EMBL/GenBank/DDBJ databases">
        <title>Genomic insights into Mycobacterium simiae human colonization.</title>
        <authorList>
            <person name="Steffani J.L."/>
            <person name="Brunck M.E."/>
            <person name="Cruz E."/>
            <person name="Montiel R."/>
            <person name="Barona F."/>
        </authorList>
    </citation>
    <scope>NUCLEOTIDE SEQUENCE [LARGE SCALE GENOMIC DNA]</scope>
    <source>
        <strain evidence="2 3">MsiGto</strain>
    </source>
</reference>
<dbReference type="AlphaFoldDB" id="A0A1X0Y4U4"/>
<sequence length="288" mass="32201">MSTLDVAGAQLYYQTRGAGPLMLLIPGANGDATVFELLAERLSTHYLVVIYDRRGFSRSRLNGPQDYSRRLQTDAADARGLIEHVGGGEAASVFGTSSGAVVALRLLLDHPDLIDTVVPFEPCAMRLQLDGQRWVDFFHELYDLYRSQGVDPALTRFRESTFPPVDHAVMQRARSSRAPHLLANAIYWFEHELRQYTSVDLDTAALQRWADRIIPAFARECRGYPNYSASQQLSDLLQRDALELPGGHVGYVTDCEAFARALLGRLRHETSARLKQPPVQGNWSLDAE</sequence>
<feature type="domain" description="AB hydrolase-1" evidence="1">
    <location>
        <begin position="20"/>
        <end position="132"/>
    </location>
</feature>
<dbReference type="GO" id="GO:0004806">
    <property type="term" value="F:triacylglycerol lipase activity"/>
    <property type="evidence" value="ECO:0007669"/>
    <property type="project" value="TreeGrafter"/>
</dbReference>
<keyword evidence="3" id="KW-1185">Reference proteome</keyword>
<proteinExistence type="predicted"/>
<dbReference type="GO" id="GO:0046503">
    <property type="term" value="P:glycerolipid catabolic process"/>
    <property type="evidence" value="ECO:0007669"/>
    <property type="project" value="TreeGrafter"/>
</dbReference>
<dbReference type="InterPro" id="IPR050471">
    <property type="entry name" value="AB_hydrolase"/>
</dbReference>
<dbReference type="InterPro" id="IPR029058">
    <property type="entry name" value="AB_hydrolase_fold"/>
</dbReference>
<dbReference type="PANTHER" id="PTHR43433">
    <property type="entry name" value="HYDROLASE, ALPHA/BETA FOLD FAMILY PROTEIN"/>
    <property type="match status" value="1"/>
</dbReference>
<evidence type="ECO:0000313" key="2">
    <source>
        <dbReference type="EMBL" id="ORJ60173.1"/>
    </source>
</evidence>
<dbReference type="Proteomes" id="UP000193040">
    <property type="component" value="Unassembled WGS sequence"/>
</dbReference>
<dbReference type="Pfam" id="PF00561">
    <property type="entry name" value="Abhydrolase_1"/>
    <property type="match status" value="1"/>
</dbReference>
<dbReference type="EMBL" id="MZZM01000018">
    <property type="protein sequence ID" value="ORJ60173.1"/>
    <property type="molecule type" value="Genomic_DNA"/>
</dbReference>
<accession>A0A1X0Y4U4</accession>